<name>A0A9X2E920_9NOCA</name>
<dbReference type="GO" id="GO:0005524">
    <property type="term" value="F:ATP binding"/>
    <property type="evidence" value="ECO:0007669"/>
    <property type="project" value="InterPro"/>
</dbReference>
<feature type="domain" description="Protein kinase" evidence="1">
    <location>
        <begin position="232"/>
        <end position="495"/>
    </location>
</feature>
<dbReference type="InterPro" id="IPR000719">
    <property type="entry name" value="Prot_kinase_dom"/>
</dbReference>
<dbReference type="GO" id="GO:0031179">
    <property type="term" value="P:peptide modification"/>
    <property type="evidence" value="ECO:0007669"/>
    <property type="project" value="InterPro"/>
</dbReference>
<dbReference type="PROSITE" id="PS50011">
    <property type="entry name" value="PROTEIN_KINASE_DOM"/>
    <property type="match status" value="1"/>
</dbReference>
<reference evidence="2" key="1">
    <citation type="submission" date="2022-06" db="EMBL/GenBank/DDBJ databases">
        <title>Novel species in genus nocardia.</title>
        <authorList>
            <person name="Li F."/>
        </authorList>
    </citation>
    <scope>NUCLEOTIDE SEQUENCE</scope>
    <source>
        <strain evidence="2">CDC141</strain>
    </source>
</reference>
<sequence>MQFYLETLADPEYFAPLETWRLDAIRNPHLAAIPSGPIDCPDIPSPWHAEQRGPWTVVAPIGHQLQPQGWKAHLAPMLEDVRDVVERTARLCVRRGWAFKYLSRYEYAWALNGKYAPREASGKIVVFYPNADTDPDAFFRKLFEEFGALRGPRILGDHRLGDSIVHARYGSFVARHVPDAEGEPVLAMADATGRLIPDRRGVRPHTPEFVERPAIFDELPADRPAGSDRPIYRVRGALHMSNTGGVYRATNTETGDEVVLKEARHHTGRDAGLRPATERLRAQRDAMRRLRDIGAVPEVLDHFTQGDSDFLVYRFVEGSTLQEWSAARNPALIQPQPDRPVPWEAAQRFAAAVTRHIERLARIVADAHRAGVALVDLHPANVIVGSDGELWLIDLEAAADAEDESAVFVGAQGFCRPGVGGRAADEFGLAAVELYLYVPMLPMTSYVPGALAGLIDFAAATFQLSPQWRTDMRKRLGVTERTGTFVAAEAIRPRLERYCATLAETLSGCCDFEDRYPIPCSPTGFGEFTRFGISHGPAGVVWALSRHGAVPEPVATGYRTWLGKNLDHFGALGNGLLDGWSGNIVVSAEIGADDLAEQLLDRFLATAEITASGTNVRGGLAGQILLAVWCRNAGLTVTPEWLESAADELRRRVEAILERGEVVPTGLLNGLSGAALALIRAHEVVPRRAYLATATAALDAELTTYEPHDAAEGLLFHWDKRIRLLSYLDRGNAGLLIAAAESGGRWHPGARTVAALQRAACSRVGVQPGLYIGLTGGLAANAVLRHRTDWLDGEYLDRCNEAIAASVATFSGPGAGGFHVPGQLSARAAVDFATGAAGVLAALSFWSGRSSAWLPGICR</sequence>
<accession>A0A9X2E920</accession>
<evidence type="ECO:0000259" key="1">
    <source>
        <dbReference type="PROSITE" id="PS50011"/>
    </source>
</evidence>
<dbReference type="Pfam" id="PF25816">
    <property type="entry name" value="RamC_N"/>
    <property type="match status" value="1"/>
</dbReference>
<dbReference type="RefSeq" id="WP_251911069.1">
    <property type="nucleotide sequence ID" value="NZ_JAMRXG010000004.1"/>
</dbReference>
<proteinExistence type="predicted"/>
<evidence type="ECO:0000313" key="3">
    <source>
        <dbReference type="Proteomes" id="UP001139157"/>
    </source>
</evidence>
<gene>
    <name evidence="2" type="ORF">NDR86_10780</name>
</gene>
<dbReference type="Gene3D" id="1.10.510.10">
    <property type="entry name" value="Transferase(Phosphotransferase) domain 1"/>
    <property type="match status" value="1"/>
</dbReference>
<dbReference type="SMART" id="SM01260">
    <property type="entry name" value="LANC_like"/>
    <property type="match status" value="1"/>
</dbReference>
<organism evidence="2 3">
    <name type="scientific">Nocardia pulmonis</name>
    <dbReference type="NCBI Taxonomy" id="2951408"/>
    <lineage>
        <taxon>Bacteria</taxon>
        <taxon>Bacillati</taxon>
        <taxon>Actinomycetota</taxon>
        <taxon>Actinomycetes</taxon>
        <taxon>Mycobacteriales</taxon>
        <taxon>Nocardiaceae</taxon>
        <taxon>Nocardia</taxon>
    </lineage>
</organism>
<dbReference type="InterPro" id="IPR057929">
    <property type="entry name" value="RamC_N"/>
</dbReference>
<dbReference type="InterPro" id="IPR007822">
    <property type="entry name" value="LANC-like"/>
</dbReference>
<dbReference type="GO" id="GO:0004672">
    <property type="term" value="F:protein kinase activity"/>
    <property type="evidence" value="ECO:0007669"/>
    <property type="project" value="InterPro"/>
</dbReference>
<protein>
    <recommendedName>
        <fullName evidence="1">Protein kinase domain-containing protein</fullName>
    </recommendedName>
</protein>
<keyword evidence="3" id="KW-1185">Reference proteome</keyword>
<dbReference type="Gene3D" id="1.50.10.20">
    <property type="match status" value="1"/>
</dbReference>
<comment type="caution">
    <text evidence="2">The sequence shown here is derived from an EMBL/GenBank/DDBJ whole genome shotgun (WGS) entry which is preliminary data.</text>
</comment>
<evidence type="ECO:0000313" key="2">
    <source>
        <dbReference type="EMBL" id="MCM6773956.1"/>
    </source>
</evidence>
<dbReference type="EMBL" id="JAMRXG010000004">
    <property type="protein sequence ID" value="MCM6773956.1"/>
    <property type="molecule type" value="Genomic_DNA"/>
</dbReference>
<dbReference type="SUPFAM" id="SSF158745">
    <property type="entry name" value="LanC-like"/>
    <property type="match status" value="1"/>
</dbReference>
<dbReference type="SUPFAM" id="SSF56112">
    <property type="entry name" value="Protein kinase-like (PK-like)"/>
    <property type="match status" value="1"/>
</dbReference>
<dbReference type="Gene3D" id="3.30.200.20">
    <property type="entry name" value="Phosphorylase Kinase, domain 1"/>
    <property type="match status" value="1"/>
</dbReference>
<dbReference type="AlphaFoldDB" id="A0A9X2E920"/>
<dbReference type="Proteomes" id="UP001139157">
    <property type="component" value="Unassembled WGS sequence"/>
</dbReference>
<dbReference type="InterPro" id="IPR011009">
    <property type="entry name" value="Kinase-like_dom_sf"/>
</dbReference>